<protein>
    <submittedName>
        <fullName evidence="3">Syntaxin-112-like</fullName>
    </submittedName>
</protein>
<evidence type="ECO:0000313" key="4">
    <source>
        <dbReference type="Proteomes" id="UP000250235"/>
    </source>
</evidence>
<dbReference type="CDD" id="cd02164">
    <property type="entry name" value="PPAT_CoAS"/>
    <property type="match status" value="1"/>
</dbReference>
<evidence type="ECO:0000256" key="1">
    <source>
        <dbReference type="ARBA" id="ARBA00004724"/>
    </source>
</evidence>
<dbReference type="GO" id="GO:0015937">
    <property type="term" value="P:coenzyme A biosynthetic process"/>
    <property type="evidence" value="ECO:0007669"/>
    <property type="project" value="TreeGrafter"/>
</dbReference>
<reference evidence="3 4" key="1">
    <citation type="journal article" date="2015" name="Proc. Natl. Acad. Sci. U.S.A.">
        <title>The resurrection genome of Boea hygrometrica: A blueprint for survival of dehydration.</title>
        <authorList>
            <person name="Xiao L."/>
            <person name="Yang G."/>
            <person name="Zhang L."/>
            <person name="Yang X."/>
            <person name="Zhao S."/>
            <person name="Ji Z."/>
            <person name="Zhou Q."/>
            <person name="Hu M."/>
            <person name="Wang Y."/>
            <person name="Chen M."/>
            <person name="Xu Y."/>
            <person name="Jin H."/>
            <person name="Xiao X."/>
            <person name="Hu G."/>
            <person name="Bao F."/>
            <person name="Hu Y."/>
            <person name="Wan P."/>
            <person name="Li L."/>
            <person name="Deng X."/>
            <person name="Kuang T."/>
            <person name="Xiang C."/>
            <person name="Zhu J.K."/>
            <person name="Oliver M.J."/>
            <person name="He Y."/>
        </authorList>
    </citation>
    <scope>NUCLEOTIDE SEQUENCE [LARGE SCALE GENOMIC DNA]</scope>
    <source>
        <strain evidence="4">cv. XS01</strain>
    </source>
</reference>
<dbReference type="GO" id="GO:0004140">
    <property type="term" value="F:dephospho-CoA kinase activity"/>
    <property type="evidence" value="ECO:0007669"/>
    <property type="project" value="TreeGrafter"/>
</dbReference>
<evidence type="ECO:0000259" key="2">
    <source>
        <dbReference type="Pfam" id="PF01467"/>
    </source>
</evidence>
<dbReference type="PANTHER" id="PTHR10695:SF46">
    <property type="entry name" value="BIFUNCTIONAL COENZYME A SYNTHASE-RELATED"/>
    <property type="match status" value="1"/>
</dbReference>
<dbReference type="InterPro" id="IPR014729">
    <property type="entry name" value="Rossmann-like_a/b/a_fold"/>
</dbReference>
<dbReference type="Gene3D" id="3.40.50.620">
    <property type="entry name" value="HUPs"/>
    <property type="match status" value="1"/>
</dbReference>
<feature type="domain" description="Cytidyltransferase-like" evidence="2">
    <location>
        <begin position="24"/>
        <end position="163"/>
    </location>
</feature>
<evidence type="ECO:0000313" key="3">
    <source>
        <dbReference type="EMBL" id="KZV19032.1"/>
    </source>
</evidence>
<dbReference type="EMBL" id="KV017149">
    <property type="protein sequence ID" value="KZV19032.1"/>
    <property type="molecule type" value="Genomic_DNA"/>
</dbReference>
<dbReference type="NCBIfam" id="NF001985">
    <property type="entry name" value="PRK00777.1"/>
    <property type="match status" value="1"/>
</dbReference>
<dbReference type="SUPFAM" id="SSF52374">
    <property type="entry name" value="Nucleotidylyl transferase"/>
    <property type="match status" value="1"/>
</dbReference>
<gene>
    <name evidence="3" type="ORF">F511_08460</name>
</gene>
<keyword evidence="4" id="KW-1185">Reference proteome</keyword>
<sequence>MAILDDNLGLNSPLSPPNSYGAVVLGGTFDRLHDGHRQFLKEAAVLARDRVVVGVSDGPMLAKKKYANLIEPIEQRTKHVQDYIKSVKPGLIVQVEPIVDPYGPSIIDEKLEAIIVSKETYPGGLSVNKKRAERGLFQLKIEVVDLVPGECGGDKLSSTALRRLESEKLLLKDLSSFADPSVFLMRLHLEFVVLIEVVDLVPGECGGDKLSSTALRRLESEKLLLKG</sequence>
<dbReference type="AlphaFoldDB" id="A0A2Z7ABH6"/>
<name>A0A2Z7ABH6_9LAMI</name>
<dbReference type="GO" id="GO:0004595">
    <property type="term" value="F:pantetheine-phosphate adenylyltransferase activity"/>
    <property type="evidence" value="ECO:0007669"/>
    <property type="project" value="TreeGrafter"/>
</dbReference>
<dbReference type="Proteomes" id="UP000250235">
    <property type="component" value="Unassembled WGS sequence"/>
</dbReference>
<dbReference type="OrthoDB" id="27911at2759"/>
<comment type="pathway">
    <text evidence="1">Cofactor biosynthesis; coenzyme A biosynthesis.</text>
</comment>
<proteinExistence type="predicted"/>
<dbReference type="InterPro" id="IPR004821">
    <property type="entry name" value="Cyt_trans-like"/>
</dbReference>
<dbReference type="FunFam" id="3.40.50.620:FF:000089">
    <property type="entry name" value="Bifunctional coenzyme A synthase"/>
    <property type="match status" value="1"/>
</dbReference>
<dbReference type="PANTHER" id="PTHR10695">
    <property type="entry name" value="DEPHOSPHO-COA KINASE-RELATED"/>
    <property type="match status" value="1"/>
</dbReference>
<dbReference type="NCBIfam" id="TIGR00125">
    <property type="entry name" value="cyt_tran_rel"/>
    <property type="match status" value="1"/>
</dbReference>
<dbReference type="Pfam" id="PF01467">
    <property type="entry name" value="CTP_transf_like"/>
    <property type="match status" value="1"/>
</dbReference>
<accession>A0A2Z7ABH6</accession>
<organism evidence="3 4">
    <name type="scientific">Dorcoceras hygrometricum</name>
    <dbReference type="NCBI Taxonomy" id="472368"/>
    <lineage>
        <taxon>Eukaryota</taxon>
        <taxon>Viridiplantae</taxon>
        <taxon>Streptophyta</taxon>
        <taxon>Embryophyta</taxon>
        <taxon>Tracheophyta</taxon>
        <taxon>Spermatophyta</taxon>
        <taxon>Magnoliopsida</taxon>
        <taxon>eudicotyledons</taxon>
        <taxon>Gunneridae</taxon>
        <taxon>Pentapetalae</taxon>
        <taxon>asterids</taxon>
        <taxon>lamiids</taxon>
        <taxon>Lamiales</taxon>
        <taxon>Gesneriaceae</taxon>
        <taxon>Didymocarpoideae</taxon>
        <taxon>Trichosporeae</taxon>
        <taxon>Loxocarpinae</taxon>
        <taxon>Dorcoceras</taxon>
    </lineage>
</organism>